<comment type="caution">
    <text evidence="2">The sequence shown here is derived from an EMBL/GenBank/DDBJ whole genome shotgun (WGS) entry which is preliminary data.</text>
</comment>
<dbReference type="SUPFAM" id="SSF56601">
    <property type="entry name" value="beta-lactamase/transpeptidase-like"/>
    <property type="match status" value="1"/>
</dbReference>
<dbReference type="PANTHER" id="PTHR43283">
    <property type="entry name" value="BETA-LACTAMASE-RELATED"/>
    <property type="match status" value="1"/>
</dbReference>
<dbReference type="InterPro" id="IPR012338">
    <property type="entry name" value="Beta-lactam/transpept-like"/>
</dbReference>
<evidence type="ECO:0000313" key="3">
    <source>
        <dbReference type="Proteomes" id="UP001315278"/>
    </source>
</evidence>
<dbReference type="RefSeq" id="WP_212495660.1">
    <property type="nucleotide sequence ID" value="NZ_JAFCJH010000103.1"/>
</dbReference>
<organism evidence="2 3">
    <name type="scientific">Bradyrhizobium jicamae</name>
    <dbReference type="NCBI Taxonomy" id="280332"/>
    <lineage>
        <taxon>Bacteria</taxon>
        <taxon>Pseudomonadati</taxon>
        <taxon>Pseudomonadota</taxon>
        <taxon>Alphaproteobacteria</taxon>
        <taxon>Hyphomicrobiales</taxon>
        <taxon>Nitrobacteraceae</taxon>
        <taxon>Bradyrhizobium</taxon>
    </lineage>
</organism>
<protein>
    <submittedName>
        <fullName evidence="2">Beta-lactamase family protein</fullName>
    </submittedName>
</protein>
<dbReference type="EMBL" id="JAFCJH010000103">
    <property type="protein sequence ID" value="MBR0801744.1"/>
    <property type="molecule type" value="Genomic_DNA"/>
</dbReference>
<dbReference type="Gene3D" id="3.40.710.10">
    <property type="entry name" value="DD-peptidase/beta-lactamase superfamily"/>
    <property type="match status" value="1"/>
</dbReference>
<dbReference type="PANTHER" id="PTHR43283:SF3">
    <property type="entry name" value="BETA-LACTAMASE FAMILY PROTEIN (AFU_ORTHOLOGUE AFUA_5G07500)"/>
    <property type="match status" value="1"/>
</dbReference>
<evidence type="ECO:0000313" key="2">
    <source>
        <dbReference type="EMBL" id="MBR0801744.1"/>
    </source>
</evidence>
<name>A0ABS5FYU8_9BRAD</name>
<sequence>MGISPPHDTSAYFKGLAQAGRQIKAAARWAGFALVAALVAASLNSTFGGTPAAQSFSQPGLQRVGDYLRQEVAIGKIPGAILLIQQHGKPAYYEKFGLRDVTTKVPMTDDTIFRYYSMSKPITSVAALMLVDDGKLSLDDPLSKYIPAFADVKVGVEKPGETGKPEFALEPLERPITILDLMRQTSGITYGFYGDGPVQKLYRQADLYSGDFDNAEFAARLANLPLAEQPGTTWTYSHSVDVLGRVIEVASGQSLLQFEKERLLDPLGMSHTAFFVADEAKRPLVAQFLPDDLIEPPIAGIRDPMLHRRWESGGAGMVGTTGDYARFVQMLLNGGTLDGRRYLKPETVALMTSDQVGPGSGIAPSSIYFLAVHAGFGLGVAVLTSPQPKRPWPPGVYGWDGVAGTFFFVDPNDDLFVLCMMQSPSQRGRIETELAPLIFDAMVR</sequence>
<gene>
    <name evidence="2" type="ORF">JQ615_41115</name>
</gene>
<dbReference type="InterPro" id="IPR050789">
    <property type="entry name" value="Diverse_Enzym_Activities"/>
</dbReference>
<proteinExistence type="predicted"/>
<reference evidence="3" key="1">
    <citation type="journal article" date="2021" name="ISME J.">
        <title>Evolutionary origin and ecological implication of a unique nif island in free-living Bradyrhizobium lineages.</title>
        <authorList>
            <person name="Tao J."/>
        </authorList>
    </citation>
    <scope>NUCLEOTIDE SEQUENCE [LARGE SCALE GENOMIC DNA]</scope>
    <source>
        <strain evidence="3">SZCCT0434</strain>
    </source>
</reference>
<evidence type="ECO:0000259" key="1">
    <source>
        <dbReference type="Pfam" id="PF00144"/>
    </source>
</evidence>
<feature type="domain" description="Beta-lactamase-related" evidence="1">
    <location>
        <begin position="67"/>
        <end position="425"/>
    </location>
</feature>
<accession>A0ABS5FYU8</accession>
<dbReference type="Pfam" id="PF00144">
    <property type="entry name" value="Beta-lactamase"/>
    <property type="match status" value="1"/>
</dbReference>
<keyword evidence="3" id="KW-1185">Reference proteome</keyword>
<dbReference type="InterPro" id="IPR001466">
    <property type="entry name" value="Beta-lactam-related"/>
</dbReference>
<dbReference type="Proteomes" id="UP001315278">
    <property type="component" value="Unassembled WGS sequence"/>
</dbReference>